<protein>
    <submittedName>
        <fullName evidence="1">Uncharacterized protein</fullName>
    </submittedName>
</protein>
<evidence type="ECO:0000313" key="1">
    <source>
        <dbReference type="EMBL" id="KAK8985640.1"/>
    </source>
</evidence>
<comment type="caution">
    <text evidence="1">The sequence shown here is derived from an EMBL/GenBank/DDBJ whole genome shotgun (WGS) entry which is preliminary data.</text>
</comment>
<sequence>MPGWPPSRYPIHGVFPQIADNLMQSLDDVPSDQEIYNALLEMAPLKSPGWDAISFSDLLDANGNWDHEKLAAIFHSNVLSHILGVKCPDPSDSDDMIIWRWTPNGNFQLRFAYSLLTQSLWDPKNVL</sequence>
<reference evidence="1 2" key="1">
    <citation type="journal article" date="2024" name="G3 (Bethesda)">
        <title>Genome assembly of Hibiscus sabdariffa L. provides insights into metabolisms of medicinal natural products.</title>
        <authorList>
            <person name="Kim T."/>
        </authorList>
    </citation>
    <scope>NUCLEOTIDE SEQUENCE [LARGE SCALE GENOMIC DNA]</scope>
    <source>
        <strain evidence="1">TK-2024</strain>
        <tissue evidence="1">Old leaves</tissue>
    </source>
</reference>
<proteinExistence type="predicted"/>
<name>A0ABR2PB24_9ROSI</name>
<evidence type="ECO:0000313" key="2">
    <source>
        <dbReference type="Proteomes" id="UP001396334"/>
    </source>
</evidence>
<organism evidence="1 2">
    <name type="scientific">Hibiscus sabdariffa</name>
    <name type="common">roselle</name>
    <dbReference type="NCBI Taxonomy" id="183260"/>
    <lineage>
        <taxon>Eukaryota</taxon>
        <taxon>Viridiplantae</taxon>
        <taxon>Streptophyta</taxon>
        <taxon>Embryophyta</taxon>
        <taxon>Tracheophyta</taxon>
        <taxon>Spermatophyta</taxon>
        <taxon>Magnoliopsida</taxon>
        <taxon>eudicotyledons</taxon>
        <taxon>Gunneridae</taxon>
        <taxon>Pentapetalae</taxon>
        <taxon>rosids</taxon>
        <taxon>malvids</taxon>
        <taxon>Malvales</taxon>
        <taxon>Malvaceae</taxon>
        <taxon>Malvoideae</taxon>
        <taxon>Hibiscus</taxon>
    </lineage>
</organism>
<accession>A0ABR2PB24</accession>
<dbReference type="Proteomes" id="UP001396334">
    <property type="component" value="Unassembled WGS sequence"/>
</dbReference>
<dbReference type="EMBL" id="JBBPBN010000069">
    <property type="protein sequence ID" value="KAK8985640.1"/>
    <property type="molecule type" value="Genomic_DNA"/>
</dbReference>
<keyword evidence="2" id="KW-1185">Reference proteome</keyword>
<gene>
    <name evidence="1" type="ORF">V6N11_068888</name>
</gene>